<evidence type="ECO:0000313" key="1">
    <source>
        <dbReference type="EMBL" id="ARK14820.1"/>
    </source>
</evidence>
<gene>
    <name evidence="1" type="primary">orf680</name>
</gene>
<dbReference type="GeneID" id="32884536"/>
<name>A0A1W6EHG9_9CHLO</name>
<dbReference type="AlphaFoldDB" id="A0A1W6EHG9"/>
<protein>
    <submittedName>
        <fullName evidence="1">Uncharacterized protein</fullName>
    </submittedName>
</protein>
<keyword evidence="1" id="KW-0934">Plastid</keyword>
<reference evidence="1" key="1">
    <citation type="journal article" date="2017" name="Sci. Rep.">
        <title>Divergent copies of the large inverted repeat in the chloroplast genomes of ulvophycean green algae.</title>
        <authorList>
            <person name="Turmel M."/>
            <person name="Otis C."/>
            <person name="Lemieux C."/>
        </authorList>
    </citation>
    <scope>NUCLEOTIDE SEQUENCE</scope>
</reference>
<accession>A0A1W6EHG9</accession>
<proteinExistence type="predicted"/>
<organism evidence="1">
    <name type="scientific">Hazenia capsulata</name>
    <dbReference type="NCBI Taxonomy" id="2202518"/>
    <lineage>
        <taxon>Eukaryota</taxon>
        <taxon>Viridiplantae</taxon>
        <taxon>Chlorophyta</taxon>
        <taxon>core chlorophytes</taxon>
        <taxon>Ulvophyceae</taxon>
        <taxon>OUU clade</taxon>
        <taxon>Ulotrichales</taxon>
        <taxon>Hazeniaceae</taxon>
        <taxon>Hazenia</taxon>
    </lineage>
</organism>
<dbReference type="RefSeq" id="YP_009367877.1">
    <property type="nucleotide sequence ID" value="NC_034714.1"/>
</dbReference>
<keyword evidence="1" id="KW-0150">Chloroplast</keyword>
<geneLocation type="chloroplast" evidence="1"/>
<sequence length="680" mass="76753">MINSNTLLIEMLETEDGVYFPKICFPDFVLKKTEKNQLANKMFETSLDNFCQLVISLCSLIFNNLLNYQKAFFSRFEIFFEVFNSDEDPFQSIVKPIIRYMGFGAVLFFAWSLFRPGFQSSSLNTAPVRLLSPTAMVLNRTEPDRFGRTRYTMQSPFQEPVLVHPVKNAASISEAFNTSQLLAGVQKAFPSIKDDSISLKDASTEVGNIATKLVNISTEVEKLATEVRVISTNVNNIATKVEVIPTELRAISTKVNNIATKVEVIPTELRDIVTEIEQMPTKNKKTSLNLFKALFSDWQKRLKLEGTTYFTIKWVPPIFLLPLNTYQINWSHDFSTGQFKLQTKLPIHIGNPLCTDQTAFNQPLAPMIRQINLFGQSVNMNHLVAYNKAWANYNLELVKRWAFSLVANDPNGTNLVEVTRTPAEVITVVECLRQVKLKHHSTLQKFPSEPDTYALSSKVLNSLVRATPNQPTEINLEPAYAMQTNAKASYKLLDNFSIEVHLFSQIGHGKPTITANESQYCEVDNNPVQANQIVNINNQLNLNKKLQSPEIINFQADMTRLNVGLSPIPPRSTHPEMHDAWRPGWNSTWEPNIYLAYHKVFQKFAPMTITGRGSIGTNFRSSILQGSLSCGNKLWEAGLDLRQDGPNLSTVTPGIHVQAKMDNIELKIGFAKDFNLQIGF</sequence>
<dbReference type="EMBL" id="KY407661">
    <property type="protein sequence ID" value="ARK14820.1"/>
    <property type="molecule type" value="Genomic_DNA"/>
</dbReference>